<gene>
    <name evidence="8" type="ORF">COS24_02175</name>
</gene>
<protein>
    <recommendedName>
        <fullName evidence="7">Methylated-DNA-[protein]-cysteine S-methyltransferase DNA binding domain-containing protein</fullName>
    </recommendedName>
</protein>
<proteinExistence type="predicted"/>
<evidence type="ECO:0000256" key="5">
    <source>
        <dbReference type="ARBA" id="ARBA00023204"/>
    </source>
</evidence>
<accession>A0A2M7DAI1</accession>
<dbReference type="EMBL" id="PETY01000032">
    <property type="protein sequence ID" value="PIV45461.1"/>
    <property type="molecule type" value="Genomic_DNA"/>
</dbReference>
<evidence type="ECO:0000313" key="9">
    <source>
        <dbReference type="Proteomes" id="UP000229625"/>
    </source>
</evidence>
<evidence type="ECO:0000256" key="3">
    <source>
        <dbReference type="ARBA" id="ARBA00022679"/>
    </source>
</evidence>
<dbReference type="InterPro" id="IPR036388">
    <property type="entry name" value="WH-like_DNA-bd_sf"/>
</dbReference>
<keyword evidence="4" id="KW-0227">DNA damage</keyword>
<dbReference type="InterPro" id="IPR036217">
    <property type="entry name" value="MethylDNA_cys_MeTrfase_DNAb"/>
</dbReference>
<dbReference type="InterPro" id="IPR001497">
    <property type="entry name" value="MethylDNA_cys_MeTrfase_AS"/>
</dbReference>
<dbReference type="InterPro" id="IPR014048">
    <property type="entry name" value="MethylDNA_cys_MeTrfase_DNA-bd"/>
</dbReference>
<dbReference type="GO" id="GO:0003908">
    <property type="term" value="F:methylated-DNA-[protein]-cysteine S-methyltransferase activity"/>
    <property type="evidence" value="ECO:0007669"/>
    <property type="project" value="UniProtKB-EC"/>
</dbReference>
<evidence type="ECO:0000256" key="6">
    <source>
        <dbReference type="ARBA" id="ARBA00049348"/>
    </source>
</evidence>
<evidence type="ECO:0000256" key="4">
    <source>
        <dbReference type="ARBA" id="ARBA00022763"/>
    </source>
</evidence>
<dbReference type="CDD" id="cd06445">
    <property type="entry name" value="ATase"/>
    <property type="match status" value="1"/>
</dbReference>
<comment type="catalytic activity">
    <reaction evidence="1">
        <text>a 4-O-methyl-thymidine in DNA + L-cysteinyl-[protein] = a thymidine in DNA + S-methyl-L-cysteinyl-[protein]</text>
        <dbReference type="Rhea" id="RHEA:53428"/>
        <dbReference type="Rhea" id="RHEA-COMP:10131"/>
        <dbReference type="Rhea" id="RHEA-COMP:10132"/>
        <dbReference type="Rhea" id="RHEA-COMP:13555"/>
        <dbReference type="Rhea" id="RHEA-COMP:13556"/>
        <dbReference type="ChEBI" id="CHEBI:29950"/>
        <dbReference type="ChEBI" id="CHEBI:82612"/>
        <dbReference type="ChEBI" id="CHEBI:137386"/>
        <dbReference type="ChEBI" id="CHEBI:137387"/>
        <dbReference type="EC" id="2.1.1.63"/>
    </reaction>
</comment>
<comment type="catalytic activity">
    <reaction evidence="6">
        <text>a 6-O-methyl-2'-deoxyguanosine in DNA + L-cysteinyl-[protein] = S-methyl-L-cysteinyl-[protein] + a 2'-deoxyguanosine in DNA</text>
        <dbReference type="Rhea" id="RHEA:24000"/>
        <dbReference type="Rhea" id="RHEA-COMP:10131"/>
        <dbReference type="Rhea" id="RHEA-COMP:10132"/>
        <dbReference type="Rhea" id="RHEA-COMP:11367"/>
        <dbReference type="Rhea" id="RHEA-COMP:11368"/>
        <dbReference type="ChEBI" id="CHEBI:29950"/>
        <dbReference type="ChEBI" id="CHEBI:82612"/>
        <dbReference type="ChEBI" id="CHEBI:85445"/>
        <dbReference type="ChEBI" id="CHEBI:85448"/>
        <dbReference type="EC" id="2.1.1.63"/>
    </reaction>
</comment>
<dbReference type="Proteomes" id="UP000229625">
    <property type="component" value="Unassembled WGS sequence"/>
</dbReference>
<feature type="domain" description="Methylated-DNA-[protein]-cysteine S-methyltransferase DNA binding" evidence="7">
    <location>
        <begin position="1"/>
        <end position="62"/>
    </location>
</feature>
<keyword evidence="2" id="KW-0489">Methyltransferase</keyword>
<dbReference type="PANTHER" id="PTHR10815:SF13">
    <property type="entry name" value="METHYLATED-DNA--PROTEIN-CYSTEINE METHYLTRANSFERASE"/>
    <property type="match status" value="1"/>
</dbReference>
<dbReference type="GO" id="GO:0006281">
    <property type="term" value="P:DNA repair"/>
    <property type="evidence" value="ECO:0007669"/>
    <property type="project" value="UniProtKB-KW"/>
</dbReference>
<evidence type="ECO:0000313" key="8">
    <source>
        <dbReference type="EMBL" id="PIV45461.1"/>
    </source>
</evidence>
<evidence type="ECO:0000256" key="2">
    <source>
        <dbReference type="ARBA" id="ARBA00022603"/>
    </source>
</evidence>
<dbReference type="Pfam" id="PF01035">
    <property type="entry name" value="DNA_binding_1"/>
    <property type="match status" value="1"/>
</dbReference>
<evidence type="ECO:0000256" key="1">
    <source>
        <dbReference type="ARBA" id="ARBA00001286"/>
    </source>
</evidence>
<dbReference type="AlphaFoldDB" id="A0A2M7DAI1"/>
<keyword evidence="5" id="KW-0234">DNA repair</keyword>
<comment type="caution">
    <text evidence="8">The sequence shown here is derived from an EMBL/GenBank/DDBJ whole genome shotgun (WGS) entry which is preliminary data.</text>
</comment>
<dbReference type="Gene3D" id="1.10.10.10">
    <property type="entry name" value="Winged helix-like DNA-binding domain superfamily/Winged helix DNA-binding domain"/>
    <property type="match status" value="1"/>
</dbReference>
<keyword evidence="3" id="KW-0808">Transferase</keyword>
<reference evidence="9" key="1">
    <citation type="submission" date="2017-09" db="EMBL/GenBank/DDBJ databases">
        <title>Depth-based differentiation of microbial function through sediment-hosted aquifers and enrichment of novel symbionts in the deep terrestrial subsurface.</title>
        <authorList>
            <person name="Probst A.J."/>
            <person name="Ladd B."/>
            <person name="Jarett J.K."/>
            <person name="Geller-Mcgrath D.E."/>
            <person name="Sieber C.M.K."/>
            <person name="Emerson J.B."/>
            <person name="Anantharaman K."/>
            <person name="Thomas B.C."/>
            <person name="Malmstrom R."/>
            <person name="Stieglmeier M."/>
            <person name="Klingl A."/>
            <person name="Woyke T."/>
            <person name="Ryan C.M."/>
            <person name="Banfield J.F."/>
        </authorList>
    </citation>
    <scope>NUCLEOTIDE SEQUENCE [LARGE SCALE GENOMIC DNA]</scope>
</reference>
<dbReference type="GO" id="GO:0032259">
    <property type="term" value="P:methylation"/>
    <property type="evidence" value="ECO:0007669"/>
    <property type="project" value="UniProtKB-KW"/>
</dbReference>
<name>A0A2M7DAI1_9BACT</name>
<evidence type="ECO:0000259" key="7">
    <source>
        <dbReference type="Pfam" id="PF01035"/>
    </source>
</evidence>
<organism evidence="8 9">
    <name type="scientific">Candidatus Nealsonbacteria bacterium CG02_land_8_20_14_3_00_34_20</name>
    <dbReference type="NCBI Taxonomy" id="1974698"/>
    <lineage>
        <taxon>Bacteria</taxon>
        <taxon>Candidatus Nealsoniibacteriota</taxon>
    </lineage>
</organism>
<dbReference type="SUPFAM" id="SSF46767">
    <property type="entry name" value="Methylated DNA-protein cysteine methyltransferase, C-terminal domain"/>
    <property type="match status" value="1"/>
</dbReference>
<sequence>MAKLTGKPRAYQAVRNILNKSAPPAGGWRTKIPCHRVIRSDGKVGGYRYGTERKITLLKKEGMIIKNGQIASRSPK</sequence>
<dbReference type="PANTHER" id="PTHR10815">
    <property type="entry name" value="METHYLATED-DNA--PROTEIN-CYSTEINE METHYLTRANSFERASE"/>
    <property type="match status" value="1"/>
</dbReference>
<dbReference type="PROSITE" id="PS00374">
    <property type="entry name" value="MGMT"/>
    <property type="match status" value="1"/>
</dbReference>